<keyword evidence="1 4" id="KW-0677">Repeat</keyword>
<comment type="function">
    <text evidence="4">Acts as a calcium sensor. CBL proteins interact with CIPK serine-threonine protein kinases. Binding of a CBL protein to the regulatory NAF domain of a CIPK protein lead to the activation of the kinase in a calcium-dependent manner.</text>
</comment>
<keyword evidence="2 4" id="KW-0106">Calcium</keyword>
<dbReference type="PANTHER" id="PTHR23056:SF108">
    <property type="entry name" value="CALCINEURIN B-LIKE PROTEIN 5"/>
    <property type="match status" value="1"/>
</dbReference>
<accession>A0AB32W818</accession>
<evidence type="ECO:0000256" key="3">
    <source>
        <dbReference type="ARBA" id="ARBA00023774"/>
    </source>
</evidence>
<evidence type="ECO:0000256" key="2">
    <source>
        <dbReference type="ARBA" id="ARBA00022837"/>
    </source>
</evidence>
<evidence type="ECO:0000256" key="1">
    <source>
        <dbReference type="ARBA" id="ARBA00022737"/>
    </source>
</evidence>
<dbReference type="CDD" id="cd00051">
    <property type="entry name" value="EFh"/>
    <property type="match status" value="1"/>
</dbReference>
<keyword evidence="4" id="KW-0472">Membrane</keyword>
<gene>
    <name evidence="7" type="primary">LOC18606723</name>
</gene>
<comment type="subunit">
    <text evidence="4">Homodimer. Interacts with CIPK.</text>
</comment>
<dbReference type="SUPFAM" id="SSF47473">
    <property type="entry name" value="EF-hand"/>
    <property type="match status" value="1"/>
</dbReference>
<dbReference type="Proteomes" id="UP000694886">
    <property type="component" value="Chromosome 3"/>
</dbReference>
<dbReference type="Pfam" id="PF00036">
    <property type="entry name" value="EF-hand_1"/>
    <property type="match status" value="1"/>
</dbReference>
<proteinExistence type="inferred from homology"/>
<evidence type="ECO:0000313" key="6">
    <source>
        <dbReference type="Proteomes" id="UP000694886"/>
    </source>
</evidence>
<dbReference type="RefSeq" id="XP_017974036.1">
    <property type="nucleotide sequence ID" value="XM_018118547.1"/>
</dbReference>
<reference evidence="7" key="2">
    <citation type="submission" date="2025-08" db="UniProtKB">
        <authorList>
            <consortium name="RefSeq"/>
        </authorList>
    </citation>
    <scope>IDENTIFICATION</scope>
</reference>
<dbReference type="Gene3D" id="1.10.238.10">
    <property type="entry name" value="EF-hand"/>
    <property type="match status" value="1"/>
</dbReference>
<comment type="similarity">
    <text evidence="3 4">Belongs to the calcineurin regulatory subunit family.</text>
</comment>
<dbReference type="InterPro" id="IPR018247">
    <property type="entry name" value="EF_Hand_1_Ca_BS"/>
</dbReference>
<dbReference type="GeneID" id="18606723"/>
<evidence type="ECO:0000313" key="7">
    <source>
        <dbReference type="RefSeq" id="XP_017974036.1"/>
    </source>
</evidence>
<protein>
    <recommendedName>
        <fullName evidence="4">Calcineurin B-like protein</fullName>
    </recommendedName>
</protein>
<feature type="domain" description="EF-hand" evidence="5">
    <location>
        <begin position="124"/>
        <end position="153"/>
    </location>
</feature>
<organism evidence="6 7">
    <name type="scientific">Theobroma cacao</name>
    <name type="common">Cacao</name>
    <name type="synonym">Cocoa</name>
    <dbReference type="NCBI Taxonomy" id="3641"/>
    <lineage>
        <taxon>Eukaryota</taxon>
        <taxon>Viridiplantae</taxon>
        <taxon>Streptophyta</taxon>
        <taxon>Embryophyta</taxon>
        <taxon>Tracheophyta</taxon>
        <taxon>Spermatophyta</taxon>
        <taxon>Magnoliopsida</taxon>
        <taxon>eudicotyledons</taxon>
        <taxon>Gunneridae</taxon>
        <taxon>Pentapetalae</taxon>
        <taxon>rosids</taxon>
        <taxon>malvids</taxon>
        <taxon>Malvales</taxon>
        <taxon>Malvaceae</taxon>
        <taxon>Byttnerioideae</taxon>
        <taxon>Theobroma</taxon>
    </lineage>
</organism>
<dbReference type="PROSITE" id="PS00018">
    <property type="entry name" value="EF_HAND_1"/>
    <property type="match status" value="1"/>
</dbReference>
<sequence>MGCACVKRLVGYEDTAILAAQTCFKETEVKALYKLFRKLSSSLVDDGYISKEEFQLGLFRNSNEQSLFADRIFQLFDTNHDGFLDFGEFIRSLSVFHPDAPHSEKVAFAFQLYDIGQSGFIEPEETFEDADSKRDGKIDLEEWKEFVARNPTMLKNMTVPYLKDMTTAFPSFVLRSDIEDDPSFENTGLKHE</sequence>
<dbReference type="PRINTS" id="PR00450">
    <property type="entry name" value="RECOVERIN"/>
</dbReference>
<dbReference type="InterPro" id="IPR011992">
    <property type="entry name" value="EF-hand-dom_pair"/>
</dbReference>
<dbReference type="GO" id="GO:0019722">
    <property type="term" value="P:calcium-mediated signaling"/>
    <property type="evidence" value="ECO:0007669"/>
    <property type="project" value="UniProtKB-UniRule"/>
</dbReference>
<dbReference type="SMART" id="SM00054">
    <property type="entry name" value="EFh"/>
    <property type="match status" value="2"/>
</dbReference>
<reference evidence="6" key="1">
    <citation type="journal article" date="1997" name="Nucleic Acids Res.">
        <title>tRNAscan-SE: a program for improved detection of transfer RNA genes in genomic sequence.</title>
        <authorList>
            <person name="Lowe T.M."/>
            <person name="Eddy S.R."/>
        </authorList>
    </citation>
    <scope>NUCLEOTIDE SEQUENCE [LARGE SCALE GENOMIC DNA]</scope>
    <source>
        <strain evidence="6">r\B97-61/B2</strain>
    </source>
</reference>
<dbReference type="Gramene" id="Tc03v2_t025080.1">
    <property type="protein sequence ID" value="Tc03v2_p025080.1"/>
    <property type="gene ID" value="Tc03v2_g025080"/>
</dbReference>
<evidence type="ECO:0000256" key="4">
    <source>
        <dbReference type="RuleBase" id="RU369080"/>
    </source>
</evidence>
<dbReference type="InterPro" id="IPR045198">
    <property type="entry name" value="CNBL1-10"/>
</dbReference>
<dbReference type="PROSITE" id="PS50222">
    <property type="entry name" value="EF_HAND_2"/>
    <property type="match status" value="2"/>
</dbReference>
<dbReference type="AlphaFoldDB" id="A0AB32W818"/>
<dbReference type="GO" id="GO:0019900">
    <property type="term" value="F:kinase binding"/>
    <property type="evidence" value="ECO:0007669"/>
    <property type="project" value="UniProtKB-UniRule"/>
</dbReference>
<dbReference type="InterPro" id="IPR002048">
    <property type="entry name" value="EF_hand_dom"/>
</dbReference>
<dbReference type="GO" id="GO:0016020">
    <property type="term" value="C:membrane"/>
    <property type="evidence" value="ECO:0007669"/>
    <property type="project" value="UniProtKB-SubCell"/>
</dbReference>
<evidence type="ECO:0000259" key="5">
    <source>
        <dbReference type="PROSITE" id="PS50222"/>
    </source>
</evidence>
<comment type="subcellular location">
    <subcellularLocation>
        <location evidence="4">Membrane</location>
    </subcellularLocation>
</comment>
<keyword evidence="4" id="KW-0479">Metal-binding</keyword>
<name>A0AB32W818_THECC</name>
<dbReference type="Pfam" id="PF13202">
    <property type="entry name" value="EF-hand_5"/>
    <property type="match status" value="2"/>
</dbReference>
<feature type="domain" description="EF-hand" evidence="5">
    <location>
        <begin position="64"/>
        <end position="99"/>
    </location>
</feature>
<dbReference type="GO" id="GO:0005509">
    <property type="term" value="F:calcium ion binding"/>
    <property type="evidence" value="ECO:0007669"/>
    <property type="project" value="UniProtKB-UniRule"/>
</dbReference>
<dbReference type="PANTHER" id="PTHR23056">
    <property type="entry name" value="CALCINEURIN B"/>
    <property type="match status" value="1"/>
</dbReference>